<comment type="caution">
    <text evidence="1">The sequence shown here is derived from an EMBL/GenBank/DDBJ whole genome shotgun (WGS) entry which is preliminary data.</text>
</comment>
<gene>
    <name evidence="1" type="ORF">U732_2317</name>
</gene>
<keyword evidence="2" id="KW-1185">Reference proteome</keyword>
<dbReference type="EMBL" id="AYSO01000018">
    <property type="protein sequence ID" value="KIE45823.1"/>
    <property type="molecule type" value="Genomic_DNA"/>
</dbReference>
<dbReference type="AlphaFoldDB" id="A0A0C1U2T8"/>
<dbReference type="RefSeq" id="WP_039634602.1">
    <property type="nucleotide sequence ID" value="NZ_AYSO01000018.1"/>
</dbReference>
<evidence type="ECO:0000313" key="1">
    <source>
        <dbReference type="EMBL" id="KIE45823.1"/>
    </source>
</evidence>
<organism evidence="1 2">
    <name type="scientific">Clostridium argentinense CDC 2741</name>
    <dbReference type="NCBI Taxonomy" id="1418104"/>
    <lineage>
        <taxon>Bacteria</taxon>
        <taxon>Bacillati</taxon>
        <taxon>Bacillota</taxon>
        <taxon>Clostridia</taxon>
        <taxon>Eubacteriales</taxon>
        <taxon>Clostridiaceae</taxon>
        <taxon>Clostridium</taxon>
    </lineage>
</organism>
<accession>A0A0C1U2T8</accession>
<name>A0A0C1U2T8_9CLOT</name>
<dbReference type="Proteomes" id="UP000031366">
    <property type="component" value="Unassembled WGS sequence"/>
</dbReference>
<sequence>MLPSESEVREAIEVAELFINATQNIILNKFSNDCYFGNRYNEKTGKWITPYLEISFNPFSKDNNKINISSKEDKENVSGLDTGNSIKLQTIDDGYIYFIKSLITQDFSYLVKAFGDKVDKKYVNYTFKPY</sequence>
<reference evidence="1 2" key="1">
    <citation type="journal article" date="2015" name="Infect. Genet. Evol.">
        <title>Genomic sequences of six botulinum neurotoxin-producing strains representing three clostridial species illustrate the mobility and diversity of botulinum neurotoxin genes.</title>
        <authorList>
            <person name="Smith T.J."/>
            <person name="Hill K.K."/>
            <person name="Xie G."/>
            <person name="Foley B.T."/>
            <person name="Williamson C.H."/>
            <person name="Foster J.T."/>
            <person name="Johnson S.L."/>
            <person name="Chertkov O."/>
            <person name="Teshima H."/>
            <person name="Gibbons H.S."/>
            <person name="Johnsky L.A."/>
            <person name="Karavis M.A."/>
            <person name="Smith L.A."/>
        </authorList>
    </citation>
    <scope>NUCLEOTIDE SEQUENCE [LARGE SCALE GENOMIC DNA]</scope>
    <source>
        <strain evidence="1 2">CDC 2741</strain>
    </source>
</reference>
<evidence type="ECO:0000313" key="2">
    <source>
        <dbReference type="Proteomes" id="UP000031366"/>
    </source>
</evidence>
<proteinExistence type="predicted"/>
<protein>
    <submittedName>
        <fullName evidence="1">Uncharacterized protein</fullName>
    </submittedName>
</protein>